<evidence type="ECO:0000313" key="3">
    <source>
        <dbReference type="Proteomes" id="UP000228934"/>
    </source>
</evidence>
<organism evidence="2 3">
    <name type="scientific">Aquarana catesbeiana</name>
    <name type="common">American bullfrog</name>
    <name type="synonym">Rana catesbeiana</name>
    <dbReference type="NCBI Taxonomy" id="8400"/>
    <lineage>
        <taxon>Eukaryota</taxon>
        <taxon>Metazoa</taxon>
        <taxon>Chordata</taxon>
        <taxon>Craniata</taxon>
        <taxon>Vertebrata</taxon>
        <taxon>Euteleostomi</taxon>
        <taxon>Amphibia</taxon>
        <taxon>Batrachia</taxon>
        <taxon>Anura</taxon>
        <taxon>Neobatrachia</taxon>
        <taxon>Ranoidea</taxon>
        <taxon>Ranidae</taxon>
        <taxon>Aquarana</taxon>
    </lineage>
</organism>
<accession>A0A2G9RLL9</accession>
<protein>
    <submittedName>
        <fullName evidence="2">Uncharacterized protein</fullName>
    </submittedName>
</protein>
<gene>
    <name evidence="2" type="ORF">AB205_0143380</name>
</gene>
<dbReference type="AlphaFoldDB" id="A0A2G9RLL9"/>
<name>A0A2G9RLL9_AQUCT</name>
<evidence type="ECO:0000256" key="1">
    <source>
        <dbReference type="SAM" id="MobiDB-lite"/>
    </source>
</evidence>
<feature type="compositionally biased region" description="Low complexity" evidence="1">
    <location>
        <begin position="53"/>
        <end position="66"/>
    </location>
</feature>
<evidence type="ECO:0000313" key="2">
    <source>
        <dbReference type="EMBL" id="PIO28767.1"/>
    </source>
</evidence>
<feature type="region of interest" description="Disordered" evidence="1">
    <location>
        <begin position="18"/>
        <end position="66"/>
    </location>
</feature>
<keyword evidence="3" id="KW-1185">Reference proteome</keyword>
<feature type="compositionally biased region" description="Basic and acidic residues" evidence="1">
    <location>
        <begin position="39"/>
        <end position="48"/>
    </location>
</feature>
<dbReference type="Proteomes" id="UP000228934">
    <property type="component" value="Unassembled WGS sequence"/>
</dbReference>
<dbReference type="EMBL" id="KV936587">
    <property type="protein sequence ID" value="PIO28767.1"/>
    <property type="molecule type" value="Genomic_DNA"/>
</dbReference>
<reference evidence="3" key="1">
    <citation type="journal article" date="2017" name="Nat. Commun.">
        <title>The North American bullfrog draft genome provides insight into hormonal regulation of long noncoding RNA.</title>
        <authorList>
            <person name="Hammond S.A."/>
            <person name="Warren R.L."/>
            <person name="Vandervalk B.P."/>
            <person name="Kucuk E."/>
            <person name="Khan H."/>
            <person name="Gibb E.A."/>
            <person name="Pandoh P."/>
            <person name="Kirk H."/>
            <person name="Zhao Y."/>
            <person name="Jones M."/>
            <person name="Mungall A.J."/>
            <person name="Coope R."/>
            <person name="Pleasance S."/>
            <person name="Moore R.A."/>
            <person name="Holt R.A."/>
            <person name="Round J.M."/>
            <person name="Ohora S."/>
            <person name="Walle B.V."/>
            <person name="Veldhoen N."/>
            <person name="Helbing C.C."/>
            <person name="Birol I."/>
        </authorList>
    </citation>
    <scope>NUCLEOTIDE SEQUENCE [LARGE SCALE GENOMIC DNA]</scope>
</reference>
<sequence length="66" mass="7416">MCLMLLLGTVHCQIVSTKSSRVSGSSRGKRQRQFQKCPNTDDKKEFTKPFKTPSSSNPLKSLLSDR</sequence>
<proteinExistence type="predicted"/>